<sequence>MSQYPQYPYGPEENPPGNQGWSANQNWNAPGPNITRGTGVPMIFESVRYGFAAAFAKPAFWLLLGFAMCFGAIALGVIVGSVAGLGAVISAPDLTDPSTVVQPNIFLNLVLNLISSIVGLVIGIYLSHTALRSLSGQEVSVSAMFQNVNFRPAFLVGLVQVAISLIVMTIPDVFNNTSTTSDPYSVNGPFLIAQSVIALAAILITPLTVFWTYTALDGNNDVGACIREGFQLGARNYVKVLLFNLLIGLIALVALLPCGLGMIVWIPASLLATAHMFRQLSGGPIMQLN</sequence>
<evidence type="ECO:0000256" key="1">
    <source>
        <dbReference type="SAM" id="MobiDB-lite"/>
    </source>
</evidence>
<protein>
    <recommendedName>
        <fullName evidence="5">DUF975 family protein</fullName>
    </recommendedName>
</protein>
<accession>A0A5C5UJH9</accession>
<feature type="transmembrane region" description="Helical" evidence="2">
    <location>
        <begin position="237"/>
        <end position="256"/>
    </location>
</feature>
<feature type="region of interest" description="Disordered" evidence="1">
    <location>
        <begin position="1"/>
        <end position="28"/>
    </location>
</feature>
<feature type="transmembrane region" description="Helical" evidence="2">
    <location>
        <begin position="148"/>
        <end position="170"/>
    </location>
</feature>
<name>A0A5C5UJH9_9CORY</name>
<evidence type="ECO:0000313" key="4">
    <source>
        <dbReference type="Proteomes" id="UP000320791"/>
    </source>
</evidence>
<feature type="transmembrane region" description="Helical" evidence="2">
    <location>
        <begin position="190"/>
        <end position="216"/>
    </location>
</feature>
<keyword evidence="2" id="KW-0472">Membrane</keyword>
<feature type="transmembrane region" description="Helical" evidence="2">
    <location>
        <begin position="105"/>
        <end position="127"/>
    </location>
</feature>
<reference evidence="3 4" key="1">
    <citation type="submission" date="2019-08" db="EMBL/GenBank/DDBJ databases">
        <authorList>
            <person name="Lei W."/>
        </authorList>
    </citation>
    <scope>NUCLEOTIDE SEQUENCE [LARGE SCALE GENOMIC DNA]</scope>
    <source>
        <strain evidence="3 4">CCUG 58627</strain>
    </source>
</reference>
<dbReference type="Proteomes" id="UP000320791">
    <property type="component" value="Unassembled WGS sequence"/>
</dbReference>
<proteinExistence type="predicted"/>
<evidence type="ECO:0000256" key="2">
    <source>
        <dbReference type="SAM" id="Phobius"/>
    </source>
</evidence>
<evidence type="ECO:0000313" key="3">
    <source>
        <dbReference type="EMBL" id="TWT26881.1"/>
    </source>
</evidence>
<dbReference type="RefSeq" id="WP_146323699.1">
    <property type="nucleotide sequence ID" value="NZ_BAABLR010000015.1"/>
</dbReference>
<keyword evidence="4" id="KW-1185">Reference proteome</keyword>
<comment type="caution">
    <text evidence="3">The sequence shown here is derived from an EMBL/GenBank/DDBJ whole genome shotgun (WGS) entry which is preliminary data.</text>
</comment>
<organism evidence="3 4">
    <name type="scientific">Corynebacterium canis</name>
    <dbReference type="NCBI Taxonomy" id="679663"/>
    <lineage>
        <taxon>Bacteria</taxon>
        <taxon>Bacillati</taxon>
        <taxon>Actinomycetota</taxon>
        <taxon>Actinomycetes</taxon>
        <taxon>Mycobacteriales</taxon>
        <taxon>Corynebacteriaceae</taxon>
        <taxon>Corynebacterium</taxon>
    </lineage>
</organism>
<keyword evidence="2" id="KW-0812">Transmembrane</keyword>
<dbReference type="AlphaFoldDB" id="A0A5C5UJH9"/>
<feature type="transmembrane region" description="Helical" evidence="2">
    <location>
        <begin position="59"/>
        <end position="85"/>
    </location>
</feature>
<dbReference type="OrthoDB" id="4423941at2"/>
<feature type="compositionally biased region" description="Polar residues" evidence="1">
    <location>
        <begin position="16"/>
        <end position="28"/>
    </location>
</feature>
<gene>
    <name evidence="3" type="ORF">FRX94_03295</name>
</gene>
<evidence type="ECO:0008006" key="5">
    <source>
        <dbReference type="Google" id="ProtNLM"/>
    </source>
</evidence>
<dbReference type="EMBL" id="VOHM01000005">
    <property type="protein sequence ID" value="TWT26881.1"/>
    <property type="molecule type" value="Genomic_DNA"/>
</dbReference>
<keyword evidence="2" id="KW-1133">Transmembrane helix</keyword>